<dbReference type="GO" id="GO:0032259">
    <property type="term" value="P:methylation"/>
    <property type="evidence" value="ECO:0007669"/>
    <property type="project" value="UniProtKB-KW"/>
</dbReference>
<dbReference type="PROSITE" id="PS50280">
    <property type="entry name" value="SET"/>
    <property type="match status" value="1"/>
</dbReference>
<evidence type="ECO:0000256" key="5">
    <source>
        <dbReference type="ARBA" id="ARBA00022679"/>
    </source>
</evidence>
<evidence type="ECO:0000259" key="12">
    <source>
        <dbReference type="PROSITE" id="PS50280"/>
    </source>
</evidence>
<dbReference type="PROSITE" id="PS51050">
    <property type="entry name" value="ZF_CW"/>
    <property type="match status" value="1"/>
</dbReference>
<dbReference type="GO" id="GO:0005634">
    <property type="term" value="C:nucleus"/>
    <property type="evidence" value="ECO:0007669"/>
    <property type="project" value="UniProtKB-SubCell"/>
</dbReference>
<dbReference type="InterPro" id="IPR006560">
    <property type="entry name" value="AWS_dom"/>
</dbReference>
<dbReference type="SMART" id="SM00508">
    <property type="entry name" value="PostSET"/>
    <property type="match status" value="1"/>
</dbReference>
<dbReference type="PANTHER" id="PTHR22884">
    <property type="entry name" value="SET DOMAIN PROTEINS"/>
    <property type="match status" value="1"/>
</dbReference>
<evidence type="ECO:0000259" key="15">
    <source>
        <dbReference type="PROSITE" id="PS51215"/>
    </source>
</evidence>
<gene>
    <name evidence="16" type="ORF">G2W53_030776</name>
</gene>
<keyword evidence="6" id="KW-0949">S-adenosyl-L-methionine</keyword>
<evidence type="ECO:0000256" key="3">
    <source>
        <dbReference type="ARBA" id="ARBA00022454"/>
    </source>
</evidence>
<evidence type="ECO:0000259" key="14">
    <source>
        <dbReference type="PROSITE" id="PS51050"/>
    </source>
</evidence>
<dbReference type="FunFam" id="3.30.40.100:FF:000006">
    <property type="entry name" value="Histone-lysine N-methyltransferase"/>
    <property type="match status" value="1"/>
</dbReference>
<organism evidence="16 17">
    <name type="scientific">Senna tora</name>
    <dbReference type="NCBI Taxonomy" id="362788"/>
    <lineage>
        <taxon>Eukaryota</taxon>
        <taxon>Viridiplantae</taxon>
        <taxon>Streptophyta</taxon>
        <taxon>Embryophyta</taxon>
        <taxon>Tracheophyta</taxon>
        <taxon>Spermatophyta</taxon>
        <taxon>Magnoliopsida</taxon>
        <taxon>eudicotyledons</taxon>
        <taxon>Gunneridae</taxon>
        <taxon>Pentapetalae</taxon>
        <taxon>rosids</taxon>
        <taxon>fabids</taxon>
        <taxon>Fabales</taxon>
        <taxon>Fabaceae</taxon>
        <taxon>Caesalpinioideae</taxon>
        <taxon>Cassia clade</taxon>
        <taxon>Senna</taxon>
    </lineage>
</organism>
<keyword evidence="9" id="KW-0862">Zinc</keyword>
<dbReference type="Proteomes" id="UP000634136">
    <property type="component" value="Unassembled WGS sequence"/>
</dbReference>
<keyword evidence="8" id="KW-0863">Zinc-finger</keyword>
<evidence type="ECO:0000313" key="17">
    <source>
        <dbReference type="Proteomes" id="UP000634136"/>
    </source>
</evidence>
<feature type="region of interest" description="Disordered" evidence="11">
    <location>
        <begin position="1258"/>
        <end position="1299"/>
    </location>
</feature>
<comment type="caution">
    <text evidence="16">The sequence shown here is derived from an EMBL/GenBank/DDBJ whole genome shotgun (WGS) entry which is preliminary data.</text>
</comment>
<evidence type="ECO:0000256" key="10">
    <source>
        <dbReference type="ARBA" id="ARBA00023242"/>
    </source>
</evidence>
<dbReference type="GO" id="GO:0042054">
    <property type="term" value="F:histone methyltransferase activity"/>
    <property type="evidence" value="ECO:0007669"/>
    <property type="project" value="InterPro"/>
</dbReference>
<evidence type="ECO:0000256" key="6">
    <source>
        <dbReference type="ARBA" id="ARBA00022691"/>
    </source>
</evidence>
<feature type="region of interest" description="Disordered" evidence="11">
    <location>
        <begin position="129"/>
        <end position="148"/>
    </location>
</feature>
<accession>A0A834T7N8</accession>
<evidence type="ECO:0000313" key="16">
    <source>
        <dbReference type="EMBL" id="KAF7816807.1"/>
    </source>
</evidence>
<evidence type="ECO:0000256" key="7">
    <source>
        <dbReference type="ARBA" id="ARBA00022723"/>
    </source>
</evidence>
<evidence type="ECO:0000256" key="9">
    <source>
        <dbReference type="ARBA" id="ARBA00022833"/>
    </source>
</evidence>
<feature type="domain" description="CW-type" evidence="14">
    <location>
        <begin position="536"/>
        <end position="590"/>
    </location>
</feature>
<evidence type="ECO:0000256" key="4">
    <source>
        <dbReference type="ARBA" id="ARBA00022603"/>
    </source>
</evidence>
<feature type="domain" description="AWS" evidence="15">
    <location>
        <begin position="650"/>
        <end position="700"/>
    </location>
</feature>
<dbReference type="InterPro" id="IPR001214">
    <property type="entry name" value="SET_dom"/>
</dbReference>
<evidence type="ECO:0000256" key="8">
    <source>
        <dbReference type="ARBA" id="ARBA00022771"/>
    </source>
</evidence>
<dbReference type="InterPro" id="IPR011124">
    <property type="entry name" value="Znf_CW"/>
</dbReference>
<dbReference type="OrthoDB" id="422362at2759"/>
<evidence type="ECO:0000259" key="13">
    <source>
        <dbReference type="PROSITE" id="PS50868"/>
    </source>
</evidence>
<dbReference type="EMBL" id="JAAIUW010000009">
    <property type="protein sequence ID" value="KAF7816807.1"/>
    <property type="molecule type" value="Genomic_DNA"/>
</dbReference>
<dbReference type="PROSITE" id="PS51215">
    <property type="entry name" value="AWS"/>
    <property type="match status" value="1"/>
</dbReference>
<dbReference type="SMART" id="SM00570">
    <property type="entry name" value="AWS"/>
    <property type="match status" value="1"/>
</dbReference>
<proteinExistence type="predicted"/>
<dbReference type="InterPro" id="IPR003616">
    <property type="entry name" value="Post-SET_dom"/>
</dbReference>
<evidence type="ECO:0000256" key="1">
    <source>
        <dbReference type="ARBA" id="ARBA00004123"/>
    </source>
</evidence>
<keyword evidence="7" id="KW-0479">Metal-binding</keyword>
<sequence>MGSCEKPIIVDVCKDFSTNGKSGSASCIDVRDMPSYTRLSECRNADMLLVEKTLDMSSCMETAVCKQISPTQGSEVPSGALYREGDDLCGMEVVVCNQTSPSQASEVSSDALYAGRELQNILSARRINRQTKSSCKPQTKRAPRKCNNQANVPQLGWGMKTILKATRKKRSCFSRPARSTVWGLPGNIKQFFEQDGELGANGFMSEGVGKVRGSCQSGKTNKNGANSSTLSSVQSCGASTTRIRLKIKLGKRFDLSCPNILVPEVNDGSASASASASYLEPGSGSKKLAGNTVDKLSEEVAVGKIESCKENLDQDAVILNGQIANNHLENTTLTENSDGDAEEHCLVVPSRRLVDALIEPVNTKGMDPRTGTSPDSEVIDSIPEVQVGERQQEGLNDTDLGSKEFNIAVDNGYSESPVFENVLRSERTLGHKLPKHLKSSKVSKTKSKASESKSRKMIACRRRKNQQKLVNQSEVKGNISGEVRCEVEDRTHTKSRIDGNHKLDSAGKINLDVNKISVNVSNMDLVPGVELGEQHLSPHNAWVLCDDCHKWRRIPAALADQIEATNCAWTCKDNNDKAFADCSIPQEKSNADINAELGLSYASGEEDAYEGRKNYRELEFQRSIFPQESTFIGISSNEFLHRSCKSQTIDEIMVCHCKPPPKGQLGCGDECLNRMLNIECVQGACPCGDLCSNQQFQKRNYTRLKWFKCGKKGYGLKALEGISKGQFLIEYVGEVLDVHAYEARQREYALKGHRHFYFMTLNGSEWMVNGEICIGLFALRDIKQDEEVTFDYNYVRVFGAAAKKCYCGSPHCRGYIGGDPHNTEIIVQSDSDEEFPEPVMLTEDGEIEDGVLRPNYCDNVDMQTTRHMFTSRNLSDNSTTAIGPDGSLENESSLNPVSAISQLHSSLEMENSKGNSLSSVLVKEFSQQMEDVTSKAMPVVSRGYAVESELSDKTSSIQKLETSSTSSIGRSKSEIIEDRCGLSESHPLVKTSRINGPVKKGKIRVNAPNGLKAEMTTNRFQVSSIKHKKIAERSSIGRFEAVEEKLKELLDPNGGISKTKDATKGYLKLLLLTVASGDRINGETIQSCSNRDLSMILGALLETKSRAVLNDIINKNGLRMLHNIMKQYRQDFKKIPILRKLLKVLESLAERKILTFEHINGSPPCHGMESFRESMLSLTEHEDKKVHQIARSFRDKWIPRTVRKHGYTDTDNCRVESYRSFNSNRYSVSQNYRREQDLRPTEVIDSIRQSMGVTSSVNAGAQEGCSAPSHDVCENNGPKRRKRKSRWDQPAETNSDMLSYEHKEGKIVSRMSLQTDAVNSFDGRKNISADVPPGFSCSSQPHLGSLNVSPNSGDLALQNAGHSGFGCPSNAVIGHPKKKFNALLPVSYGVPWSVVQQYGTPHAETAECWVTAPGMPFKPFPPLPPYPRDRNDCQPSNTTNAMEIDQLAEVVQRDTSGLVSCYSDDMTPSTTGANVEDFPSHNNNHISKRVKCSPNDLGRNYFKQQEWNTSKIPRPWSRRNLGGLTWNNSRGGLCSIGVDDVPENASCRAEKD</sequence>
<keyword evidence="5 16" id="KW-0808">Transferase</keyword>
<dbReference type="PROSITE" id="PS50868">
    <property type="entry name" value="POST_SET"/>
    <property type="match status" value="1"/>
</dbReference>
<feature type="region of interest" description="Disordered" evidence="11">
    <location>
        <begin position="435"/>
        <end position="457"/>
    </location>
</feature>
<dbReference type="Gene3D" id="3.30.40.100">
    <property type="match status" value="1"/>
</dbReference>
<dbReference type="Pfam" id="PF17907">
    <property type="entry name" value="AWS"/>
    <property type="match status" value="1"/>
</dbReference>
<dbReference type="SMART" id="SM00317">
    <property type="entry name" value="SET"/>
    <property type="match status" value="1"/>
</dbReference>
<comment type="subcellular location">
    <subcellularLocation>
        <location evidence="2">Chromosome</location>
    </subcellularLocation>
    <subcellularLocation>
        <location evidence="1">Nucleus</location>
    </subcellularLocation>
</comment>
<dbReference type="GO" id="GO:0005694">
    <property type="term" value="C:chromosome"/>
    <property type="evidence" value="ECO:0007669"/>
    <property type="project" value="UniProtKB-SubCell"/>
</dbReference>
<reference evidence="16" key="1">
    <citation type="submission" date="2020-09" db="EMBL/GenBank/DDBJ databases">
        <title>Genome-Enabled Discovery of Anthraquinone Biosynthesis in Senna tora.</title>
        <authorList>
            <person name="Kang S.-H."/>
            <person name="Pandey R.P."/>
            <person name="Lee C.-M."/>
            <person name="Sim J.-S."/>
            <person name="Jeong J.-T."/>
            <person name="Choi B.-S."/>
            <person name="Jung M."/>
            <person name="Ginzburg D."/>
            <person name="Zhao K."/>
            <person name="Won S.Y."/>
            <person name="Oh T.-J."/>
            <person name="Yu Y."/>
            <person name="Kim N.-H."/>
            <person name="Lee O.R."/>
            <person name="Lee T.-H."/>
            <person name="Bashyal P."/>
            <person name="Kim T.-S."/>
            <person name="Lee W.-H."/>
            <person name="Kawkins C."/>
            <person name="Kim C.-K."/>
            <person name="Kim J.S."/>
            <person name="Ahn B.O."/>
            <person name="Rhee S.Y."/>
            <person name="Sohng J.K."/>
        </authorList>
    </citation>
    <scope>NUCLEOTIDE SEQUENCE</scope>
    <source>
        <tissue evidence="16">Leaf</tissue>
    </source>
</reference>
<dbReference type="InterPro" id="IPR050777">
    <property type="entry name" value="SET2_Histone-Lys_MeTrsfase"/>
</dbReference>
<protein>
    <submittedName>
        <fullName evidence="16">Histone-lysine N-methyltransferase ASHH2 isoform X1</fullName>
    </submittedName>
</protein>
<dbReference type="GO" id="GO:0008270">
    <property type="term" value="F:zinc ion binding"/>
    <property type="evidence" value="ECO:0007669"/>
    <property type="project" value="UniProtKB-KW"/>
</dbReference>
<evidence type="ECO:0000256" key="11">
    <source>
        <dbReference type="SAM" id="MobiDB-lite"/>
    </source>
</evidence>
<name>A0A834T7N8_9FABA</name>
<feature type="compositionally biased region" description="Basic residues" evidence="11">
    <location>
        <begin position="435"/>
        <end position="447"/>
    </location>
</feature>
<dbReference type="Gene3D" id="2.170.270.10">
    <property type="entry name" value="SET domain"/>
    <property type="match status" value="2"/>
</dbReference>
<feature type="domain" description="Post-SET" evidence="13">
    <location>
        <begin position="801"/>
        <end position="817"/>
    </location>
</feature>
<evidence type="ECO:0000256" key="2">
    <source>
        <dbReference type="ARBA" id="ARBA00004286"/>
    </source>
</evidence>
<dbReference type="SUPFAM" id="SSF82199">
    <property type="entry name" value="SET domain"/>
    <property type="match status" value="1"/>
</dbReference>
<keyword evidence="4 16" id="KW-0489">Methyltransferase</keyword>
<dbReference type="InterPro" id="IPR046341">
    <property type="entry name" value="SET_dom_sf"/>
</dbReference>
<feature type="domain" description="SET" evidence="12">
    <location>
        <begin position="702"/>
        <end position="793"/>
    </location>
</feature>
<keyword evidence="17" id="KW-1185">Reference proteome</keyword>
<keyword evidence="3" id="KW-0158">Chromosome</keyword>
<dbReference type="Pfam" id="PF07496">
    <property type="entry name" value="zf-CW"/>
    <property type="match status" value="1"/>
</dbReference>
<keyword evidence="10" id="KW-0539">Nucleus</keyword>